<organism evidence="10 11">
    <name type="scientific">Coilia grayii</name>
    <name type="common">Gray's grenadier anchovy</name>
    <dbReference type="NCBI Taxonomy" id="363190"/>
    <lineage>
        <taxon>Eukaryota</taxon>
        <taxon>Metazoa</taxon>
        <taxon>Chordata</taxon>
        <taxon>Craniata</taxon>
        <taxon>Vertebrata</taxon>
        <taxon>Euteleostomi</taxon>
        <taxon>Actinopterygii</taxon>
        <taxon>Neopterygii</taxon>
        <taxon>Teleostei</taxon>
        <taxon>Clupei</taxon>
        <taxon>Clupeiformes</taxon>
        <taxon>Clupeoidei</taxon>
        <taxon>Engraulidae</taxon>
        <taxon>Coilinae</taxon>
        <taxon>Coilia</taxon>
    </lineage>
</organism>
<evidence type="ECO:0000256" key="3">
    <source>
        <dbReference type="ARBA" id="ARBA00022473"/>
    </source>
</evidence>
<protein>
    <recommendedName>
        <fullName evidence="7">Noggin</fullName>
    </recommendedName>
</protein>
<dbReference type="Gene3D" id="1.10.287.520">
    <property type="entry name" value="Helix hairpin bin"/>
    <property type="match status" value="1"/>
</dbReference>
<dbReference type="EMBL" id="JBHFQA010000003">
    <property type="protein sequence ID" value="KAL2100884.1"/>
    <property type="molecule type" value="Genomic_DNA"/>
</dbReference>
<evidence type="ECO:0000313" key="10">
    <source>
        <dbReference type="EMBL" id="KAL2100884.1"/>
    </source>
</evidence>
<comment type="subcellular location">
    <subcellularLocation>
        <location evidence="1 7">Secreted</location>
    </subcellularLocation>
</comment>
<name>A0ABD1KNW1_9TELE</name>
<dbReference type="InterPro" id="IPR029034">
    <property type="entry name" value="Cystine-knot_cytokine"/>
</dbReference>
<evidence type="ECO:0000256" key="1">
    <source>
        <dbReference type="ARBA" id="ARBA00004613"/>
    </source>
</evidence>
<dbReference type="GO" id="GO:0005576">
    <property type="term" value="C:extracellular region"/>
    <property type="evidence" value="ECO:0007669"/>
    <property type="project" value="UniProtKB-SubCell"/>
</dbReference>
<feature type="disulfide bond" evidence="8">
    <location>
        <begin position="158"/>
        <end position="205"/>
    </location>
</feature>
<comment type="similarity">
    <text evidence="2 7">Belongs to the noggin family.</text>
</comment>
<proteinExistence type="inferred from homology"/>
<keyword evidence="5 9" id="KW-0732">Signal</keyword>
<comment type="caution">
    <text evidence="10">The sequence shown here is derived from an EMBL/GenBank/DDBJ whole genome shotgun (WGS) entry which is preliminary data.</text>
</comment>
<keyword evidence="6 7" id="KW-0891">Chondrogenesis</keyword>
<dbReference type="Proteomes" id="UP001591681">
    <property type="component" value="Unassembled WGS sequence"/>
</dbReference>
<keyword evidence="4 7" id="KW-0964">Secreted</keyword>
<evidence type="ECO:0000313" key="11">
    <source>
        <dbReference type="Proteomes" id="UP001591681"/>
    </source>
</evidence>
<keyword evidence="8" id="KW-1015">Disulfide bond</keyword>
<dbReference type="SUPFAM" id="SSF57501">
    <property type="entry name" value="Cystine-knot cytokines"/>
    <property type="match status" value="1"/>
</dbReference>
<dbReference type="GO" id="GO:0030154">
    <property type="term" value="P:cell differentiation"/>
    <property type="evidence" value="ECO:0007669"/>
    <property type="project" value="UniProtKB-KW"/>
</dbReference>
<evidence type="ECO:0000256" key="4">
    <source>
        <dbReference type="ARBA" id="ARBA00022525"/>
    </source>
</evidence>
<evidence type="ECO:0000256" key="2">
    <source>
        <dbReference type="ARBA" id="ARBA00007480"/>
    </source>
</evidence>
<feature type="chain" id="PRO_5044780008" description="Noggin" evidence="9">
    <location>
        <begin position="21"/>
        <end position="207"/>
    </location>
</feature>
<sequence>MKCYIGLIFLASLTARLGVSEYLLRVRPSPSDHLPVLDLKEDLDQDGEPSAKDLFVPHLKGKLGDNFDSTRMSIGPPTQGNLSRITLTGHMPREFRELNLRGRMYGQRLKMSSRARQKFRRWLWAHTHCPVLPVWKDLGVRFWPRYIQEGRCTRRQSCSVPKGMYCKPHRSVSLTLLRWSCKGSSYFGSCSWIHVQYPIISQCECSC</sequence>
<keyword evidence="11" id="KW-1185">Reference proteome</keyword>
<evidence type="ECO:0000256" key="5">
    <source>
        <dbReference type="ARBA" id="ARBA00022729"/>
    </source>
</evidence>
<accession>A0ABD1KNW1</accession>
<dbReference type="PANTHER" id="PTHR10494:SF4">
    <property type="entry name" value="NOGGIN"/>
    <property type="match status" value="1"/>
</dbReference>
<evidence type="ECO:0000256" key="8">
    <source>
        <dbReference type="PIRSR" id="PIRSR008129-1"/>
    </source>
</evidence>
<feature type="signal peptide" evidence="9">
    <location>
        <begin position="1"/>
        <end position="20"/>
    </location>
</feature>
<evidence type="ECO:0000256" key="9">
    <source>
        <dbReference type="SAM" id="SignalP"/>
    </source>
</evidence>
<evidence type="ECO:0000256" key="6">
    <source>
        <dbReference type="ARBA" id="ARBA00023188"/>
    </source>
</evidence>
<dbReference type="Gene3D" id="2.10.90.10">
    <property type="entry name" value="Cystine-knot cytokines"/>
    <property type="match status" value="1"/>
</dbReference>
<dbReference type="PANTHER" id="PTHR10494">
    <property type="entry name" value="BONE MORPHOGENETIC PROTEIN INHIBITOR, NOGGIN"/>
    <property type="match status" value="1"/>
</dbReference>
<dbReference type="Pfam" id="PF05806">
    <property type="entry name" value="Noggin"/>
    <property type="match status" value="1"/>
</dbReference>
<keyword evidence="7" id="KW-0221">Differentiation</keyword>
<feature type="disulfide bond" evidence="8">
    <location>
        <begin position="129"/>
        <end position="166"/>
    </location>
</feature>
<feature type="disulfide bond" evidence="8">
    <location>
        <begin position="181"/>
        <end position="190"/>
    </location>
</feature>
<feature type="disulfide bond" evidence="8">
    <location>
        <begin position="152"/>
        <end position="203"/>
    </location>
</feature>
<gene>
    <name evidence="10" type="ORF">ACEWY4_002645</name>
</gene>
<dbReference type="InterPro" id="IPR008717">
    <property type="entry name" value="Noggin"/>
</dbReference>
<comment type="subunit">
    <text evidence="7">Homodimer.</text>
</comment>
<dbReference type="AlphaFoldDB" id="A0ABD1KNW1"/>
<dbReference type="PIRSF" id="PIRSF008129">
    <property type="entry name" value="Noggin"/>
    <property type="match status" value="1"/>
</dbReference>
<keyword evidence="3 7" id="KW-0217">Developmental protein</keyword>
<reference evidence="10 11" key="1">
    <citation type="submission" date="2024-09" db="EMBL/GenBank/DDBJ databases">
        <title>A chromosome-level genome assembly of Gray's grenadier anchovy, Coilia grayii.</title>
        <authorList>
            <person name="Fu Z."/>
        </authorList>
    </citation>
    <scope>NUCLEOTIDE SEQUENCE [LARGE SCALE GENOMIC DNA]</scope>
    <source>
        <strain evidence="10">G4</strain>
        <tissue evidence="10">Muscle</tissue>
    </source>
</reference>
<dbReference type="GO" id="GO:0051216">
    <property type="term" value="P:cartilage development"/>
    <property type="evidence" value="ECO:0007669"/>
    <property type="project" value="UniProtKB-UniRule"/>
</dbReference>
<evidence type="ECO:0000256" key="7">
    <source>
        <dbReference type="PIRNR" id="PIRNR008129"/>
    </source>
</evidence>